<dbReference type="SUPFAM" id="SSF56672">
    <property type="entry name" value="DNA/RNA polymerases"/>
    <property type="match status" value="1"/>
</dbReference>
<dbReference type="Gramene" id="C.cajan_33916.t">
    <property type="protein sequence ID" value="C.cajan_33916.t.cds1"/>
    <property type="gene ID" value="C.cajan_33916"/>
</dbReference>
<gene>
    <name evidence="2" type="ORF">KK1_034033</name>
</gene>
<dbReference type="InterPro" id="IPR043502">
    <property type="entry name" value="DNA/RNA_pol_sf"/>
</dbReference>
<reference evidence="2" key="1">
    <citation type="journal article" date="2012" name="Nat. Biotechnol.">
        <title>Draft genome sequence of pigeonpea (Cajanus cajan), an orphan legume crop of resource-poor farmers.</title>
        <authorList>
            <person name="Varshney R.K."/>
            <person name="Chen W."/>
            <person name="Li Y."/>
            <person name="Bharti A.K."/>
            <person name="Saxena R.K."/>
            <person name="Schlueter J.A."/>
            <person name="Donoghue M.T."/>
            <person name="Azam S."/>
            <person name="Fan G."/>
            <person name="Whaley A.M."/>
            <person name="Farmer A.D."/>
            <person name="Sheridan J."/>
            <person name="Iwata A."/>
            <person name="Tuteja R."/>
            <person name="Penmetsa R.V."/>
            <person name="Wu W."/>
            <person name="Upadhyaya H.D."/>
            <person name="Yang S.P."/>
            <person name="Shah T."/>
            <person name="Saxena K.B."/>
            <person name="Michael T."/>
            <person name="McCombie W.R."/>
            <person name="Yang B."/>
            <person name="Zhang G."/>
            <person name="Yang H."/>
            <person name="Wang J."/>
            <person name="Spillane C."/>
            <person name="Cook D.R."/>
            <person name="May G.D."/>
            <person name="Xu X."/>
            <person name="Jackson S.A."/>
        </authorList>
    </citation>
    <scope>NUCLEOTIDE SEQUENCE [LARGE SCALE GENOMIC DNA]</scope>
</reference>
<evidence type="ECO:0000313" key="3">
    <source>
        <dbReference type="Proteomes" id="UP000075243"/>
    </source>
</evidence>
<protein>
    <submittedName>
        <fullName evidence="2">Retrovirus-related Pol polyprotein from transposon TNT 1-94</fullName>
    </submittedName>
</protein>
<evidence type="ECO:0000313" key="2">
    <source>
        <dbReference type="EMBL" id="KYP44456.1"/>
    </source>
</evidence>
<dbReference type="Pfam" id="PF07727">
    <property type="entry name" value="RVT_2"/>
    <property type="match status" value="1"/>
</dbReference>
<dbReference type="AlphaFoldDB" id="A0A151RPI5"/>
<dbReference type="InterPro" id="IPR013103">
    <property type="entry name" value="RVT_2"/>
</dbReference>
<dbReference type="PANTHER" id="PTHR11439">
    <property type="entry name" value="GAG-POL-RELATED RETROTRANSPOSON"/>
    <property type="match status" value="1"/>
</dbReference>
<name>A0A151RPI5_CAJCA</name>
<keyword evidence="3" id="KW-1185">Reference proteome</keyword>
<proteinExistence type="predicted"/>
<sequence>MRDYVDGEEFSESKDAINMALIDCTDPESFEVAVKSSKWRQAMDAEINSIVKNGIWELTDLPAGAKKIGVKWIYKTKLNEIGQVDKYKARLVAKGYSQEQGVDYIEVFAPVSKMDIVRMIIAIAASRGWKLYQLDVKSAFLYGTLNEDVYVEQPKGYVQKGCENKVYKLYKALYGLKQAPRAWFNRIESYFMSAGFRKSNHEQTLFLKHTLDERVLIVSLYVDDLIYTSNDESLMSAFKNSMKKEFDMTDLGRMRFFLGIEVLQEDDGIYIYQRKYALEVLRRFGMSDSNFFKVPIVPGCKLSKDETGMKVDETRYKQLVGSLMYITATRLNLMFSVSLISRFMSQPTQIHMQVAKRVLRYLQGTVDFGIFYKKGGDEELLAYTNSDYAGELVDRKSTSGYVFLLSNGAVAWSSKK</sequence>
<dbReference type="PANTHER" id="PTHR11439:SF517">
    <property type="entry name" value="CYSTEINE-RICH RLK (RECEPTOR-LIKE PROTEIN KINASE) 8"/>
    <property type="match status" value="1"/>
</dbReference>
<dbReference type="Proteomes" id="UP000075243">
    <property type="component" value="Unassembled WGS sequence"/>
</dbReference>
<dbReference type="EMBL" id="KQ483625">
    <property type="protein sequence ID" value="KYP44456.1"/>
    <property type="molecule type" value="Genomic_DNA"/>
</dbReference>
<feature type="domain" description="Reverse transcriptase Ty1/copia-type" evidence="1">
    <location>
        <begin position="54"/>
        <end position="297"/>
    </location>
</feature>
<organism evidence="2 3">
    <name type="scientific">Cajanus cajan</name>
    <name type="common">Pigeon pea</name>
    <name type="synonym">Cajanus indicus</name>
    <dbReference type="NCBI Taxonomy" id="3821"/>
    <lineage>
        <taxon>Eukaryota</taxon>
        <taxon>Viridiplantae</taxon>
        <taxon>Streptophyta</taxon>
        <taxon>Embryophyta</taxon>
        <taxon>Tracheophyta</taxon>
        <taxon>Spermatophyta</taxon>
        <taxon>Magnoliopsida</taxon>
        <taxon>eudicotyledons</taxon>
        <taxon>Gunneridae</taxon>
        <taxon>Pentapetalae</taxon>
        <taxon>rosids</taxon>
        <taxon>fabids</taxon>
        <taxon>Fabales</taxon>
        <taxon>Fabaceae</taxon>
        <taxon>Papilionoideae</taxon>
        <taxon>50 kb inversion clade</taxon>
        <taxon>NPAAA clade</taxon>
        <taxon>indigoferoid/millettioid clade</taxon>
        <taxon>Phaseoleae</taxon>
        <taxon>Cajanus</taxon>
    </lineage>
</organism>
<evidence type="ECO:0000259" key="1">
    <source>
        <dbReference type="Pfam" id="PF07727"/>
    </source>
</evidence>
<accession>A0A151RPI5</accession>